<dbReference type="GO" id="GO:0005886">
    <property type="term" value="C:plasma membrane"/>
    <property type="evidence" value="ECO:0007669"/>
    <property type="project" value="UniProtKB-SubCell"/>
</dbReference>
<feature type="transmembrane region" description="Helical" evidence="11">
    <location>
        <begin position="203"/>
        <end position="222"/>
    </location>
</feature>
<evidence type="ECO:0000256" key="11">
    <source>
        <dbReference type="SAM" id="Phobius"/>
    </source>
</evidence>
<sequence>MAGAISPAAVTSTSQQGNQSYSFALASMTFLFFIMGFITCLNDILIPHLKNVFSLNYTQAMLIQLCFFGAYFVVSYPAGMLVKKVGYKWALVVSLIVSAIGCLLFIPAASYRVYGLFLGALFILASGVTTLQVAVNPYVTMLGNPDTASARLTLNQAFNSLGTTIAPWFGALLILGAATVAADGMSPDQVAALRLEEADSVKFPYLLLAIAFGLLAAILAVLKLPDLRDQEQATQEDATTGSAWQYRHLVLGALGIFVYVGAEVSIGSFLVNFISESNIANLPEAQAAHYVSFYWGGAMVGRFIGSAVMRYIGAGKVLAFNALAAIVLLLVTIFGNGHLAMWAVLAVGLCNSIMFPTIFSLAVHGLGKHTAQGSGILCMAIVGGALVPVLMGVTADSMGIQLAFALPIVCYLYIAFYGAKGSVPRH</sequence>
<keyword evidence="4" id="KW-0813">Transport</keyword>
<dbReference type="CDD" id="cd17394">
    <property type="entry name" value="MFS_FucP_like"/>
    <property type="match status" value="1"/>
</dbReference>
<dbReference type="GO" id="GO:0055056">
    <property type="term" value="F:D-glucose transmembrane transporter activity"/>
    <property type="evidence" value="ECO:0007669"/>
    <property type="project" value="InterPro"/>
</dbReference>
<evidence type="ECO:0000256" key="3">
    <source>
        <dbReference type="ARBA" id="ARBA00009120"/>
    </source>
</evidence>
<dbReference type="Proteomes" id="UP000268033">
    <property type="component" value="Unassembled WGS sequence"/>
</dbReference>
<dbReference type="NCBIfam" id="TIGR01272">
    <property type="entry name" value="gluP"/>
    <property type="match status" value="1"/>
</dbReference>
<organism evidence="13 14">
    <name type="scientific">Gallaecimonas pentaromativorans</name>
    <dbReference type="NCBI Taxonomy" id="584787"/>
    <lineage>
        <taxon>Bacteria</taxon>
        <taxon>Pseudomonadati</taxon>
        <taxon>Pseudomonadota</taxon>
        <taxon>Gammaproteobacteria</taxon>
        <taxon>Enterobacterales</taxon>
        <taxon>Gallaecimonadaceae</taxon>
        <taxon>Gallaecimonas</taxon>
    </lineage>
</organism>
<keyword evidence="14" id="KW-1185">Reference proteome</keyword>
<evidence type="ECO:0000256" key="7">
    <source>
        <dbReference type="ARBA" id="ARBA00022597"/>
    </source>
</evidence>
<dbReference type="PROSITE" id="PS50850">
    <property type="entry name" value="MFS"/>
    <property type="match status" value="1"/>
</dbReference>
<dbReference type="PANTHER" id="PTHR43702">
    <property type="entry name" value="L-FUCOSE-PROTON SYMPORTER"/>
    <property type="match status" value="1"/>
</dbReference>
<dbReference type="GO" id="GO:1904659">
    <property type="term" value="P:D-glucose transmembrane transport"/>
    <property type="evidence" value="ECO:0007669"/>
    <property type="project" value="InterPro"/>
</dbReference>
<dbReference type="GO" id="GO:0005354">
    <property type="term" value="F:galactose transmembrane transporter activity"/>
    <property type="evidence" value="ECO:0007669"/>
    <property type="project" value="InterPro"/>
</dbReference>
<comment type="similarity">
    <text evidence="3">Belongs to the major facilitator superfamily. FHS transporter (TC 2.A.1.7) family.</text>
</comment>
<dbReference type="InterPro" id="IPR020846">
    <property type="entry name" value="MFS_dom"/>
</dbReference>
<name>A0A3N1PSN0_9GAMM</name>
<dbReference type="InterPro" id="IPR011701">
    <property type="entry name" value="MFS"/>
</dbReference>
<keyword evidence="5" id="KW-1003">Cell membrane</keyword>
<accession>A0A3N1PSN0</accession>
<evidence type="ECO:0000256" key="1">
    <source>
        <dbReference type="ARBA" id="ARBA00003321"/>
    </source>
</evidence>
<dbReference type="RefSeq" id="WP_050658571.1">
    <property type="nucleotide sequence ID" value="NZ_JBLXAC010000019.1"/>
</dbReference>
<dbReference type="Pfam" id="PF07690">
    <property type="entry name" value="MFS_1"/>
    <property type="match status" value="1"/>
</dbReference>
<feature type="transmembrane region" description="Helical" evidence="11">
    <location>
        <begin position="53"/>
        <end position="74"/>
    </location>
</feature>
<dbReference type="InterPro" id="IPR005964">
    <property type="entry name" value="Glc/Gal_transptr_bac"/>
</dbReference>
<proteinExistence type="inferred from homology"/>
<dbReference type="PANTHER" id="PTHR43702:SF3">
    <property type="entry name" value="PROTEIN TSGA"/>
    <property type="match status" value="1"/>
</dbReference>
<gene>
    <name evidence="13" type="ORF">EDC28_102149</name>
</gene>
<evidence type="ECO:0000256" key="2">
    <source>
        <dbReference type="ARBA" id="ARBA00004429"/>
    </source>
</evidence>
<dbReference type="OrthoDB" id="9795150at2"/>
<keyword evidence="7" id="KW-0762">Sugar transport</keyword>
<keyword evidence="9 11" id="KW-1133">Transmembrane helix</keyword>
<feature type="domain" description="Major facilitator superfamily (MFS) profile" evidence="12">
    <location>
        <begin position="24"/>
        <end position="422"/>
    </location>
</feature>
<protein>
    <submittedName>
        <fullName evidence="13">FHS family L-fucose permease-like MFS transporter</fullName>
    </submittedName>
</protein>
<evidence type="ECO:0000313" key="14">
    <source>
        <dbReference type="Proteomes" id="UP000268033"/>
    </source>
</evidence>
<dbReference type="STRING" id="584787.GCA_001247655_03079"/>
<feature type="transmembrane region" description="Helical" evidence="11">
    <location>
        <begin position="340"/>
        <end position="363"/>
    </location>
</feature>
<feature type="transmembrane region" description="Helical" evidence="11">
    <location>
        <begin position="249"/>
        <end position="275"/>
    </location>
</feature>
<keyword evidence="6" id="KW-0997">Cell inner membrane</keyword>
<evidence type="ECO:0000256" key="4">
    <source>
        <dbReference type="ARBA" id="ARBA00022448"/>
    </source>
</evidence>
<feature type="transmembrane region" description="Helical" evidence="11">
    <location>
        <begin position="86"/>
        <end position="106"/>
    </location>
</feature>
<evidence type="ECO:0000313" key="13">
    <source>
        <dbReference type="EMBL" id="ROQ29777.1"/>
    </source>
</evidence>
<feature type="transmembrane region" description="Helical" evidence="11">
    <location>
        <begin position="287"/>
        <end position="305"/>
    </location>
</feature>
<evidence type="ECO:0000256" key="5">
    <source>
        <dbReference type="ARBA" id="ARBA00022475"/>
    </source>
</evidence>
<evidence type="ECO:0000256" key="10">
    <source>
        <dbReference type="ARBA" id="ARBA00023136"/>
    </source>
</evidence>
<comment type="function">
    <text evidence="1">Intake of glucose and galactose.</text>
</comment>
<dbReference type="SUPFAM" id="SSF103473">
    <property type="entry name" value="MFS general substrate transporter"/>
    <property type="match status" value="1"/>
</dbReference>
<feature type="transmembrane region" description="Helical" evidence="11">
    <location>
        <begin position="113"/>
        <end position="135"/>
    </location>
</feature>
<comment type="subcellular location">
    <subcellularLocation>
        <location evidence="2">Cell inner membrane</location>
        <topology evidence="2">Multi-pass membrane protein</topology>
    </subcellularLocation>
</comment>
<dbReference type="InterPro" id="IPR036259">
    <property type="entry name" value="MFS_trans_sf"/>
</dbReference>
<evidence type="ECO:0000259" key="12">
    <source>
        <dbReference type="PROSITE" id="PS50850"/>
    </source>
</evidence>
<evidence type="ECO:0000256" key="8">
    <source>
        <dbReference type="ARBA" id="ARBA00022692"/>
    </source>
</evidence>
<dbReference type="InterPro" id="IPR050375">
    <property type="entry name" value="MFS_TsgA-like"/>
</dbReference>
<dbReference type="AlphaFoldDB" id="A0A3N1PSN0"/>
<feature type="transmembrane region" description="Helical" evidence="11">
    <location>
        <begin position="20"/>
        <end position="41"/>
    </location>
</feature>
<keyword evidence="8 11" id="KW-0812">Transmembrane</keyword>
<reference evidence="13 14" key="1">
    <citation type="submission" date="2018-11" db="EMBL/GenBank/DDBJ databases">
        <title>Genomic Encyclopedia of Type Strains, Phase IV (KMG-IV): sequencing the most valuable type-strain genomes for metagenomic binning, comparative biology and taxonomic classification.</title>
        <authorList>
            <person name="Goeker M."/>
        </authorList>
    </citation>
    <scope>NUCLEOTIDE SEQUENCE [LARGE SCALE GENOMIC DNA]</scope>
    <source>
        <strain evidence="13 14">DSM 21945</strain>
    </source>
</reference>
<feature type="transmembrane region" description="Helical" evidence="11">
    <location>
        <begin position="399"/>
        <end position="419"/>
    </location>
</feature>
<comment type="caution">
    <text evidence="13">The sequence shown here is derived from an EMBL/GenBank/DDBJ whole genome shotgun (WGS) entry which is preliminary data.</text>
</comment>
<dbReference type="EMBL" id="RJUL01000002">
    <property type="protein sequence ID" value="ROQ29777.1"/>
    <property type="molecule type" value="Genomic_DNA"/>
</dbReference>
<dbReference type="Gene3D" id="1.20.1250.20">
    <property type="entry name" value="MFS general substrate transporter like domains"/>
    <property type="match status" value="2"/>
</dbReference>
<evidence type="ECO:0000256" key="9">
    <source>
        <dbReference type="ARBA" id="ARBA00022989"/>
    </source>
</evidence>
<keyword evidence="10 11" id="KW-0472">Membrane</keyword>
<evidence type="ECO:0000256" key="6">
    <source>
        <dbReference type="ARBA" id="ARBA00022519"/>
    </source>
</evidence>
<feature type="transmembrane region" description="Helical" evidence="11">
    <location>
        <begin position="317"/>
        <end position="334"/>
    </location>
</feature>
<feature type="transmembrane region" description="Helical" evidence="11">
    <location>
        <begin position="375"/>
        <end position="393"/>
    </location>
</feature>